<dbReference type="Proteomes" id="UP000292085">
    <property type="component" value="Unassembled WGS sequence"/>
</dbReference>
<keyword evidence="1 4" id="KW-0732">Signal</keyword>
<dbReference type="EMBL" id="SGIS01000007">
    <property type="protein sequence ID" value="RZF65361.1"/>
    <property type="molecule type" value="Genomic_DNA"/>
</dbReference>
<sequence>MTLFSARSLLGPALILAGIAAGGCTPLRSHQGYVVDADLVNSVQPGVDTRQSVLQVLGKPTLTSQFNQGDWYYISRDARNFAYNNPHVKSQTTLRISFDGKGTVTGIHRTGIEQTASISPMKKTTPTLGRKSSFFSELFGNIGTVGAMGGGGGGQQGGGRNTP</sequence>
<dbReference type="InterPro" id="IPR037873">
    <property type="entry name" value="BamE-like"/>
</dbReference>
<dbReference type="GO" id="GO:1990063">
    <property type="term" value="C:Bam protein complex"/>
    <property type="evidence" value="ECO:0007669"/>
    <property type="project" value="TreeGrafter"/>
</dbReference>
<reference evidence="6 7" key="1">
    <citation type="submission" date="2019-02" db="EMBL/GenBank/DDBJ databases">
        <authorList>
            <person name="Li Y."/>
        </authorList>
    </citation>
    <scope>NUCLEOTIDE SEQUENCE [LARGE SCALE GENOMIC DNA]</scope>
    <source>
        <strain evidence="6 7">3-7</strain>
    </source>
</reference>
<dbReference type="PANTHER" id="PTHR37482">
    <property type="entry name" value="OUTER MEMBRANE PROTEIN ASSEMBLY FACTOR BAME"/>
    <property type="match status" value="1"/>
</dbReference>
<evidence type="ECO:0000313" key="6">
    <source>
        <dbReference type="EMBL" id="RZF65361.1"/>
    </source>
</evidence>
<proteinExistence type="predicted"/>
<evidence type="ECO:0000256" key="3">
    <source>
        <dbReference type="ARBA" id="ARBA00023237"/>
    </source>
</evidence>
<evidence type="ECO:0000256" key="1">
    <source>
        <dbReference type="ARBA" id="ARBA00022729"/>
    </source>
</evidence>
<dbReference type="PANTHER" id="PTHR37482:SF1">
    <property type="entry name" value="OUTER MEMBRANE PROTEIN ASSEMBLY FACTOR BAME"/>
    <property type="match status" value="1"/>
</dbReference>
<dbReference type="OrthoDB" id="7160681at2"/>
<evidence type="ECO:0000256" key="4">
    <source>
        <dbReference type="SAM" id="SignalP"/>
    </source>
</evidence>
<name>A0A4Q6XZB5_9SPHN</name>
<dbReference type="GO" id="GO:0030674">
    <property type="term" value="F:protein-macromolecule adaptor activity"/>
    <property type="evidence" value="ECO:0007669"/>
    <property type="project" value="TreeGrafter"/>
</dbReference>
<feature type="signal peptide" evidence="4">
    <location>
        <begin position="1"/>
        <end position="17"/>
    </location>
</feature>
<evidence type="ECO:0000313" key="7">
    <source>
        <dbReference type="Proteomes" id="UP000292085"/>
    </source>
</evidence>
<dbReference type="Pfam" id="PF04355">
    <property type="entry name" value="BamE"/>
    <property type="match status" value="1"/>
</dbReference>
<dbReference type="GO" id="GO:0051205">
    <property type="term" value="P:protein insertion into membrane"/>
    <property type="evidence" value="ECO:0007669"/>
    <property type="project" value="TreeGrafter"/>
</dbReference>
<organism evidence="6 7">
    <name type="scientific">Sphingomonas populi</name>
    <dbReference type="NCBI Taxonomy" id="2484750"/>
    <lineage>
        <taxon>Bacteria</taxon>
        <taxon>Pseudomonadati</taxon>
        <taxon>Pseudomonadota</taxon>
        <taxon>Alphaproteobacteria</taxon>
        <taxon>Sphingomonadales</taxon>
        <taxon>Sphingomonadaceae</taxon>
        <taxon>Sphingomonas</taxon>
    </lineage>
</organism>
<dbReference type="GO" id="GO:0043165">
    <property type="term" value="P:Gram-negative-bacterium-type cell outer membrane assembly"/>
    <property type="evidence" value="ECO:0007669"/>
    <property type="project" value="TreeGrafter"/>
</dbReference>
<protein>
    <submittedName>
        <fullName evidence="6">Outer membrane protein assembly factor BamE</fullName>
    </submittedName>
</protein>
<dbReference type="AlphaFoldDB" id="A0A4Q6XZB5"/>
<evidence type="ECO:0000256" key="2">
    <source>
        <dbReference type="ARBA" id="ARBA00023136"/>
    </source>
</evidence>
<dbReference type="PROSITE" id="PS51257">
    <property type="entry name" value="PROKAR_LIPOPROTEIN"/>
    <property type="match status" value="1"/>
</dbReference>
<gene>
    <name evidence="6" type="ORF">EWE75_06740</name>
</gene>
<keyword evidence="7" id="KW-1185">Reference proteome</keyword>
<evidence type="ECO:0000259" key="5">
    <source>
        <dbReference type="Pfam" id="PF04355"/>
    </source>
</evidence>
<dbReference type="InterPro" id="IPR026592">
    <property type="entry name" value="BamE"/>
</dbReference>
<dbReference type="InterPro" id="IPR007450">
    <property type="entry name" value="BamE_dom"/>
</dbReference>
<dbReference type="Gene3D" id="3.30.1450.10">
    <property type="match status" value="1"/>
</dbReference>
<feature type="domain" description="Outer membrane protein assembly factor BamE" evidence="5">
    <location>
        <begin position="32"/>
        <end position="107"/>
    </location>
</feature>
<feature type="chain" id="PRO_5020918369" evidence="4">
    <location>
        <begin position="18"/>
        <end position="163"/>
    </location>
</feature>
<dbReference type="RefSeq" id="WP_130155893.1">
    <property type="nucleotide sequence ID" value="NZ_SGIS01000007.1"/>
</dbReference>
<keyword evidence="2" id="KW-0472">Membrane</keyword>
<comment type="caution">
    <text evidence="6">The sequence shown here is derived from an EMBL/GenBank/DDBJ whole genome shotgun (WGS) entry which is preliminary data.</text>
</comment>
<keyword evidence="3" id="KW-0998">Cell outer membrane</keyword>
<accession>A0A4Q6XZB5</accession>